<keyword evidence="3" id="KW-0560">Oxidoreductase</keyword>
<dbReference type="PANTHER" id="PTHR34315">
    <property type="match status" value="1"/>
</dbReference>
<sequence>MDRQPPVKLNHTVQRRRVIRSLLGAALATPVLGLIGCGGSGTTATSAASSSSSSSSGTGSSAGSSGSSSSGSSTANGGVTTTTDWATGGTSSITENFPDDSLFESSSTCSVELTEALTEGPCYFDSEYRDDISEGQTGLPMMLCLQLVDANCNPLSGYEIEVWHCDVEGIYSGDTSDSSDANGFSSGFCTGNDQAALAAKWFRGIKVTDSAGRVDFASCFPGWYSSRVIHIHFRVKNNNNDEVISQFAFSDEFVDAICTSHSDYAARGEPDTHLSGDTVFRSSDDDYLFDLQQNADGSLLAYKRIIIS</sequence>
<name>A0A1M5P3E0_9ALTE</name>
<dbReference type="EMBL" id="FQWD01000005">
    <property type="protein sequence ID" value="SHG96310.1"/>
    <property type="molecule type" value="Genomic_DNA"/>
</dbReference>
<dbReference type="RefSeq" id="WP_245819241.1">
    <property type="nucleotide sequence ID" value="NZ_FQWD01000005.1"/>
</dbReference>
<evidence type="ECO:0000313" key="3">
    <source>
        <dbReference type="EMBL" id="SHG96310.1"/>
    </source>
</evidence>
<feature type="domain" description="Intradiol ring-cleavage dioxygenases" evidence="2">
    <location>
        <begin position="134"/>
        <end position="254"/>
    </location>
</feature>
<feature type="compositionally biased region" description="Low complexity" evidence="1">
    <location>
        <begin position="43"/>
        <end position="90"/>
    </location>
</feature>
<gene>
    <name evidence="3" type="ORF">SAMN05216361_3454</name>
</gene>
<proteinExistence type="predicted"/>
<dbReference type="AlphaFoldDB" id="A0A1M5P3E0"/>
<feature type="region of interest" description="Disordered" evidence="1">
    <location>
        <begin position="43"/>
        <end position="91"/>
    </location>
</feature>
<dbReference type="GO" id="GO:0016702">
    <property type="term" value="F:oxidoreductase activity, acting on single donors with incorporation of molecular oxygen, incorporation of two atoms of oxygen"/>
    <property type="evidence" value="ECO:0007669"/>
    <property type="project" value="InterPro"/>
</dbReference>
<dbReference type="STRING" id="634436.SAMN05216361_3454"/>
<dbReference type="Pfam" id="PF00775">
    <property type="entry name" value="Dioxygenase_C"/>
    <property type="match status" value="1"/>
</dbReference>
<dbReference type="SUPFAM" id="SSF49482">
    <property type="entry name" value="Aromatic compound dioxygenase"/>
    <property type="match status" value="1"/>
</dbReference>
<dbReference type="GO" id="GO:0008199">
    <property type="term" value="F:ferric iron binding"/>
    <property type="evidence" value="ECO:0007669"/>
    <property type="project" value="InterPro"/>
</dbReference>
<evidence type="ECO:0000256" key="1">
    <source>
        <dbReference type="SAM" id="MobiDB-lite"/>
    </source>
</evidence>
<dbReference type="InterPro" id="IPR000627">
    <property type="entry name" value="Intradiol_dOase_C"/>
</dbReference>
<evidence type="ECO:0000259" key="2">
    <source>
        <dbReference type="Pfam" id="PF00775"/>
    </source>
</evidence>
<dbReference type="PANTHER" id="PTHR34315:SF1">
    <property type="entry name" value="INTRADIOL RING-CLEAVAGE DIOXYGENASES DOMAIN-CONTAINING PROTEIN-RELATED"/>
    <property type="match status" value="1"/>
</dbReference>
<accession>A0A1M5P3E0</accession>
<dbReference type="Proteomes" id="UP000184520">
    <property type="component" value="Unassembled WGS sequence"/>
</dbReference>
<keyword evidence="4" id="KW-1185">Reference proteome</keyword>
<dbReference type="InterPro" id="IPR015889">
    <property type="entry name" value="Intradiol_dOase_core"/>
</dbReference>
<keyword evidence="3" id="KW-0223">Dioxygenase</keyword>
<reference evidence="4" key="1">
    <citation type="submission" date="2016-11" db="EMBL/GenBank/DDBJ databases">
        <authorList>
            <person name="Varghese N."/>
            <person name="Submissions S."/>
        </authorList>
    </citation>
    <scope>NUCLEOTIDE SEQUENCE [LARGE SCALE GENOMIC DNA]</scope>
    <source>
        <strain evidence="4">CGMCC 1.8995</strain>
    </source>
</reference>
<dbReference type="Gene3D" id="2.60.130.10">
    <property type="entry name" value="Aromatic compound dioxygenase"/>
    <property type="match status" value="1"/>
</dbReference>
<evidence type="ECO:0000313" key="4">
    <source>
        <dbReference type="Proteomes" id="UP000184520"/>
    </source>
</evidence>
<organism evidence="3 4">
    <name type="scientific">Marisediminitalea aggregata</name>
    <dbReference type="NCBI Taxonomy" id="634436"/>
    <lineage>
        <taxon>Bacteria</taxon>
        <taxon>Pseudomonadati</taxon>
        <taxon>Pseudomonadota</taxon>
        <taxon>Gammaproteobacteria</taxon>
        <taxon>Alteromonadales</taxon>
        <taxon>Alteromonadaceae</taxon>
        <taxon>Marisediminitalea</taxon>
    </lineage>
</organism>
<protein>
    <submittedName>
        <fullName evidence="3">Protocatechuate 3,4-dioxygenase beta subunit</fullName>
    </submittedName>
</protein>